<dbReference type="eggNOG" id="KOG4619">
    <property type="taxonomic scope" value="Eukaryota"/>
</dbReference>
<evidence type="ECO:0000256" key="2">
    <source>
        <dbReference type="ARBA" id="ARBA00022692"/>
    </source>
</evidence>
<evidence type="ECO:0000259" key="6">
    <source>
        <dbReference type="SMART" id="SM00065"/>
    </source>
</evidence>
<dbReference type="Gene3D" id="3.30.450.40">
    <property type="match status" value="1"/>
</dbReference>
<dbReference type="Proteomes" id="UP000266841">
    <property type="component" value="Unassembled WGS sequence"/>
</dbReference>
<dbReference type="AlphaFoldDB" id="K0SJU6"/>
<dbReference type="InterPro" id="IPR019537">
    <property type="entry name" value="TMEM65"/>
</dbReference>
<comment type="subcellular location">
    <subcellularLocation>
        <location evidence="1">Membrane</location>
        <topology evidence="1">Multi-pass membrane protein</topology>
    </subcellularLocation>
</comment>
<dbReference type="PANTHER" id="PTHR21706">
    <property type="entry name" value="TRANSMEMBRANE PROTEIN 65"/>
    <property type="match status" value="1"/>
</dbReference>
<organism evidence="7 8">
    <name type="scientific">Thalassiosira oceanica</name>
    <name type="common">Marine diatom</name>
    <dbReference type="NCBI Taxonomy" id="159749"/>
    <lineage>
        <taxon>Eukaryota</taxon>
        <taxon>Sar</taxon>
        <taxon>Stramenopiles</taxon>
        <taxon>Ochrophyta</taxon>
        <taxon>Bacillariophyta</taxon>
        <taxon>Coscinodiscophyceae</taxon>
        <taxon>Thalassiosirophycidae</taxon>
        <taxon>Thalassiosirales</taxon>
        <taxon>Thalassiosiraceae</taxon>
        <taxon>Thalassiosira</taxon>
    </lineage>
</organism>
<keyword evidence="2 5" id="KW-0812">Transmembrane</keyword>
<feature type="domain" description="GAF" evidence="6">
    <location>
        <begin position="116"/>
        <end position="260"/>
    </location>
</feature>
<evidence type="ECO:0000313" key="7">
    <source>
        <dbReference type="EMBL" id="EJK58737.1"/>
    </source>
</evidence>
<comment type="caution">
    <text evidence="7">The sequence shown here is derived from an EMBL/GenBank/DDBJ whole genome shotgun (WGS) entry which is preliminary data.</text>
</comment>
<evidence type="ECO:0000256" key="3">
    <source>
        <dbReference type="ARBA" id="ARBA00022989"/>
    </source>
</evidence>
<dbReference type="Pfam" id="PF10507">
    <property type="entry name" value="TMEM65"/>
    <property type="match status" value="1"/>
</dbReference>
<keyword evidence="3 5" id="KW-1133">Transmembrane helix</keyword>
<evidence type="ECO:0000256" key="1">
    <source>
        <dbReference type="ARBA" id="ARBA00004141"/>
    </source>
</evidence>
<keyword evidence="8" id="KW-1185">Reference proteome</keyword>
<feature type="transmembrane region" description="Helical" evidence="5">
    <location>
        <begin position="79"/>
        <end position="103"/>
    </location>
</feature>
<accession>K0SJU6</accession>
<name>K0SJU6_THAOC</name>
<dbReference type="InterPro" id="IPR029016">
    <property type="entry name" value="GAF-like_dom_sf"/>
</dbReference>
<dbReference type="InterPro" id="IPR003018">
    <property type="entry name" value="GAF"/>
</dbReference>
<dbReference type="OMA" id="NIVMIMA"/>
<evidence type="ECO:0000256" key="5">
    <source>
        <dbReference type="SAM" id="Phobius"/>
    </source>
</evidence>
<dbReference type="GO" id="GO:0016020">
    <property type="term" value="C:membrane"/>
    <property type="evidence" value="ECO:0007669"/>
    <property type="project" value="UniProtKB-SubCell"/>
</dbReference>
<dbReference type="SMART" id="SM00065">
    <property type="entry name" value="GAF"/>
    <property type="match status" value="1"/>
</dbReference>
<dbReference type="Pfam" id="PF01590">
    <property type="entry name" value="GAF"/>
    <property type="match status" value="1"/>
</dbReference>
<dbReference type="PANTHER" id="PTHR21706:SF15">
    <property type="entry name" value="TRANSMEMBRANE PROTEIN 65"/>
    <property type="match status" value="1"/>
</dbReference>
<dbReference type="eggNOG" id="KOG3689">
    <property type="taxonomic scope" value="Eukaryota"/>
</dbReference>
<gene>
    <name evidence="7" type="ORF">THAOC_21112</name>
</gene>
<sequence length="262" mass="28548">MIGFGFIDNLVMITAGDLIDQQFGVTLGLSTLTAAGLGQCVSDVSGCLSGGLVDGLCSKLKIPHHHLTEKQLDMRISRVYRTVGCCVGVLAGCLLGMSCLLFIDTDAAERARRAKELESIFINTVHQGRTRFGAERATLYLLDERNKEIWSQVATGEKGIIKLKSNQGLVGASISSAQTLNVEDAYKDIRFHRSVDERSHFRTRSVLVSPVKDEQGKVLGAIQMLNKKNQDGDDCTFTAEDVKMIEMLASHVASFIRVVGPT</sequence>
<reference evidence="7 8" key="1">
    <citation type="journal article" date="2012" name="Genome Biol.">
        <title>Genome and low-iron response of an oceanic diatom adapted to chronic iron limitation.</title>
        <authorList>
            <person name="Lommer M."/>
            <person name="Specht M."/>
            <person name="Roy A.S."/>
            <person name="Kraemer L."/>
            <person name="Andreson R."/>
            <person name="Gutowska M.A."/>
            <person name="Wolf J."/>
            <person name="Bergner S.V."/>
            <person name="Schilhabel M.B."/>
            <person name="Klostermeier U.C."/>
            <person name="Beiko R.G."/>
            <person name="Rosenstiel P."/>
            <person name="Hippler M."/>
            <person name="Laroche J."/>
        </authorList>
    </citation>
    <scope>NUCLEOTIDE SEQUENCE [LARGE SCALE GENOMIC DNA]</scope>
    <source>
        <strain evidence="7 8">CCMP1005</strain>
    </source>
</reference>
<evidence type="ECO:0000313" key="8">
    <source>
        <dbReference type="Proteomes" id="UP000266841"/>
    </source>
</evidence>
<keyword evidence="4 5" id="KW-0472">Membrane</keyword>
<dbReference type="SUPFAM" id="SSF55781">
    <property type="entry name" value="GAF domain-like"/>
    <property type="match status" value="1"/>
</dbReference>
<proteinExistence type="predicted"/>
<evidence type="ECO:0000256" key="4">
    <source>
        <dbReference type="ARBA" id="ARBA00023136"/>
    </source>
</evidence>
<dbReference type="EMBL" id="AGNL01024331">
    <property type="protein sequence ID" value="EJK58737.1"/>
    <property type="molecule type" value="Genomic_DNA"/>
</dbReference>
<protein>
    <recommendedName>
        <fullName evidence="6">GAF domain-containing protein</fullName>
    </recommendedName>
</protein>
<dbReference type="GO" id="GO:0005739">
    <property type="term" value="C:mitochondrion"/>
    <property type="evidence" value="ECO:0007669"/>
    <property type="project" value="TreeGrafter"/>
</dbReference>
<dbReference type="OrthoDB" id="430821at2759"/>